<reference evidence="1 2" key="1">
    <citation type="journal article" date="2020" name="Nature">
        <title>Six reference-quality genomes reveal evolution of bat adaptations.</title>
        <authorList>
            <person name="Jebb D."/>
            <person name="Huang Z."/>
            <person name="Pippel M."/>
            <person name="Hughes G.M."/>
            <person name="Lavrichenko K."/>
            <person name="Devanna P."/>
            <person name="Winkler S."/>
            <person name="Jermiin L.S."/>
            <person name="Skirmuntt E.C."/>
            <person name="Katzourakis A."/>
            <person name="Burkitt-Gray L."/>
            <person name="Ray D.A."/>
            <person name="Sullivan K.A.M."/>
            <person name="Roscito J.G."/>
            <person name="Kirilenko B.M."/>
            <person name="Davalos L.M."/>
            <person name="Corthals A.P."/>
            <person name="Power M.L."/>
            <person name="Jones G."/>
            <person name="Ransome R.D."/>
            <person name="Dechmann D.K.N."/>
            <person name="Locatelli A.G."/>
            <person name="Puechmaille S.J."/>
            <person name="Fedrigo O."/>
            <person name="Jarvis E.D."/>
            <person name="Hiller M."/>
            <person name="Vernes S.C."/>
            <person name="Myers E.W."/>
            <person name="Teeling E.C."/>
        </authorList>
    </citation>
    <scope>NUCLEOTIDE SEQUENCE [LARGE SCALE GENOMIC DNA]</scope>
    <source>
        <strain evidence="1">MRouAeg1</strain>
        <tissue evidence="1">Muscle</tissue>
    </source>
</reference>
<protein>
    <submittedName>
        <fullName evidence="1">Uncharacterized protein</fullName>
    </submittedName>
</protein>
<gene>
    <name evidence="1" type="ORF">HJG63_009813</name>
</gene>
<organism evidence="1 2">
    <name type="scientific">Rousettus aegyptiacus</name>
    <name type="common">Egyptian fruit bat</name>
    <name type="synonym">Pteropus aegyptiacus</name>
    <dbReference type="NCBI Taxonomy" id="9407"/>
    <lineage>
        <taxon>Eukaryota</taxon>
        <taxon>Metazoa</taxon>
        <taxon>Chordata</taxon>
        <taxon>Craniata</taxon>
        <taxon>Vertebrata</taxon>
        <taxon>Euteleostomi</taxon>
        <taxon>Mammalia</taxon>
        <taxon>Eutheria</taxon>
        <taxon>Laurasiatheria</taxon>
        <taxon>Chiroptera</taxon>
        <taxon>Yinpterochiroptera</taxon>
        <taxon>Pteropodoidea</taxon>
        <taxon>Pteropodidae</taxon>
        <taxon>Rousettinae</taxon>
        <taxon>Rousettus</taxon>
    </lineage>
</organism>
<evidence type="ECO:0000313" key="2">
    <source>
        <dbReference type="Proteomes" id="UP000593571"/>
    </source>
</evidence>
<accession>A0A7J8BF70</accession>
<dbReference type="EMBL" id="JACASE010000017">
    <property type="protein sequence ID" value="KAF6397151.1"/>
    <property type="molecule type" value="Genomic_DNA"/>
</dbReference>
<dbReference type="Proteomes" id="UP000593571">
    <property type="component" value="Unassembled WGS sequence"/>
</dbReference>
<comment type="caution">
    <text evidence="1">The sequence shown here is derived from an EMBL/GenBank/DDBJ whole genome shotgun (WGS) entry which is preliminary data.</text>
</comment>
<proteinExistence type="predicted"/>
<name>A0A7J8BF70_ROUAE</name>
<keyword evidence="2" id="KW-1185">Reference proteome</keyword>
<evidence type="ECO:0000313" key="1">
    <source>
        <dbReference type="EMBL" id="KAF6397151.1"/>
    </source>
</evidence>
<dbReference type="AlphaFoldDB" id="A0A7J8BF70"/>
<sequence length="141" mass="15394">MGTEGVGPSSRVAAAPPAVERFFPATPNLPSLPCLGHLAWVLSKLISNSSTPLSPAALTSFLFYVPRNVPRYFQRETFTVSLIGSSWAASLCYQNPSSSLMGEEGTKEEGKEGGSAYPFAKVKWSVCLRKRTVMPLLRLWR</sequence>